<evidence type="ECO:0000313" key="12">
    <source>
        <dbReference type="Proteomes" id="UP000054350"/>
    </source>
</evidence>
<dbReference type="InterPro" id="IPR018108">
    <property type="entry name" value="MCP_transmembrane"/>
</dbReference>
<evidence type="ECO:0000256" key="10">
    <source>
        <dbReference type="SAM" id="Phobius"/>
    </source>
</evidence>
<keyword evidence="4 8" id="KW-0812">Transmembrane</keyword>
<evidence type="ECO:0000256" key="4">
    <source>
        <dbReference type="ARBA" id="ARBA00022692"/>
    </source>
</evidence>
<sequence>MSKESLPPFGHALSGAAGALLALTITYPLDIIKTRLQVQASSSSKKDGAAKADVAKADADAVPEYSSTWDALTKIVKSEGLAGLYAGLPAGLLGTASSNFTYFYYYTFIREWYKRRSPAPASTAVELLLGAIAGALSQLTTIPVAVVITRQQTTPSSRRMSFKDTWNSIVREEGVTGLWKGLKPSMVLVSNPAITYGMFERLKTSLLRGQDRPLKSWEVFFIGAVAKSLATVVTYPYIMAKVRLQWKPTTKEQMEDPNLQYKGAIDVLQKVLKTDGFTGWYNGMQAQITKAVFSQALLFMLKDKIDQYTILVFALLRLTQSQRA</sequence>
<comment type="similarity">
    <text evidence="2 9">Belongs to the mitochondrial carrier (TC 2.A.29) family.</text>
</comment>
<dbReference type="PANTHER" id="PTHR45939:SF1">
    <property type="entry name" value="MITOCHONDRIAL THIAMINE PYROPHOSPHATE CARRIER 1-RELATED"/>
    <property type="match status" value="1"/>
</dbReference>
<accession>A0A0L0S2D1</accession>
<dbReference type="VEuPathDB" id="FungiDB:AMAG_02311"/>
<evidence type="ECO:0000256" key="7">
    <source>
        <dbReference type="ARBA" id="ARBA00023136"/>
    </source>
</evidence>
<keyword evidence="3 9" id="KW-0813">Transport</keyword>
<dbReference type="OMA" id="PLEMINT"/>
<gene>
    <name evidence="11" type="ORF">AMAG_02311</name>
</gene>
<dbReference type="GO" id="GO:0015217">
    <property type="term" value="F:ADP transmembrane transporter activity"/>
    <property type="evidence" value="ECO:0007669"/>
    <property type="project" value="TreeGrafter"/>
</dbReference>
<evidence type="ECO:0000256" key="2">
    <source>
        <dbReference type="ARBA" id="ARBA00006375"/>
    </source>
</evidence>
<evidence type="ECO:0000313" key="11">
    <source>
        <dbReference type="EMBL" id="KNE56509.1"/>
    </source>
</evidence>
<feature type="repeat" description="Solcar" evidence="8">
    <location>
        <begin position="214"/>
        <end position="308"/>
    </location>
</feature>
<name>A0A0L0S2D1_ALLM3</name>
<organism evidence="11 12">
    <name type="scientific">Allomyces macrogynus (strain ATCC 38327)</name>
    <name type="common">Allomyces javanicus var. macrogynus</name>
    <dbReference type="NCBI Taxonomy" id="578462"/>
    <lineage>
        <taxon>Eukaryota</taxon>
        <taxon>Fungi</taxon>
        <taxon>Fungi incertae sedis</taxon>
        <taxon>Blastocladiomycota</taxon>
        <taxon>Blastocladiomycetes</taxon>
        <taxon>Blastocladiales</taxon>
        <taxon>Blastocladiaceae</taxon>
        <taxon>Allomyces</taxon>
    </lineage>
</organism>
<reference evidence="12" key="2">
    <citation type="submission" date="2009-11" db="EMBL/GenBank/DDBJ databases">
        <title>The Genome Sequence of Allomyces macrogynus strain ATCC 38327.</title>
        <authorList>
            <consortium name="The Broad Institute Genome Sequencing Platform"/>
            <person name="Russ C."/>
            <person name="Cuomo C."/>
            <person name="Shea T."/>
            <person name="Young S.K."/>
            <person name="Zeng Q."/>
            <person name="Koehrsen M."/>
            <person name="Haas B."/>
            <person name="Borodovsky M."/>
            <person name="Guigo R."/>
            <person name="Alvarado L."/>
            <person name="Berlin A."/>
            <person name="Borenstein D."/>
            <person name="Chen Z."/>
            <person name="Engels R."/>
            <person name="Freedman E."/>
            <person name="Gellesch M."/>
            <person name="Goldberg J."/>
            <person name="Griggs A."/>
            <person name="Gujja S."/>
            <person name="Heiman D."/>
            <person name="Hepburn T."/>
            <person name="Howarth C."/>
            <person name="Jen D."/>
            <person name="Larson L."/>
            <person name="Lewis B."/>
            <person name="Mehta T."/>
            <person name="Park D."/>
            <person name="Pearson M."/>
            <person name="Roberts A."/>
            <person name="Saif S."/>
            <person name="Shenoy N."/>
            <person name="Sisk P."/>
            <person name="Stolte C."/>
            <person name="Sykes S."/>
            <person name="Walk T."/>
            <person name="White J."/>
            <person name="Yandava C."/>
            <person name="Burger G."/>
            <person name="Gray M.W."/>
            <person name="Holland P.W.H."/>
            <person name="King N."/>
            <person name="Lang F.B.F."/>
            <person name="Roger A.J."/>
            <person name="Ruiz-Trillo I."/>
            <person name="Lander E."/>
            <person name="Nusbaum C."/>
        </authorList>
    </citation>
    <scope>NUCLEOTIDE SEQUENCE [LARGE SCALE GENOMIC DNA]</scope>
    <source>
        <strain evidence="12">ATCC 38327</strain>
    </source>
</reference>
<dbReference type="AlphaFoldDB" id="A0A0L0S2D1"/>
<dbReference type="STRING" id="578462.A0A0L0S2D1"/>
<feature type="transmembrane region" description="Helical" evidence="10">
    <location>
        <begin position="127"/>
        <end position="149"/>
    </location>
</feature>
<feature type="repeat" description="Solcar" evidence="8">
    <location>
        <begin position="6"/>
        <end position="112"/>
    </location>
</feature>
<keyword evidence="6 10" id="KW-1133">Transmembrane helix</keyword>
<evidence type="ECO:0000256" key="6">
    <source>
        <dbReference type="ARBA" id="ARBA00022989"/>
    </source>
</evidence>
<reference evidence="11 12" key="1">
    <citation type="submission" date="2009-11" db="EMBL/GenBank/DDBJ databases">
        <title>Annotation of Allomyces macrogynus ATCC 38327.</title>
        <authorList>
            <consortium name="The Broad Institute Genome Sequencing Platform"/>
            <person name="Russ C."/>
            <person name="Cuomo C."/>
            <person name="Burger G."/>
            <person name="Gray M.W."/>
            <person name="Holland P.W.H."/>
            <person name="King N."/>
            <person name="Lang F.B.F."/>
            <person name="Roger A.J."/>
            <person name="Ruiz-Trillo I."/>
            <person name="Young S.K."/>
            <person name="Zeng Q."/>
            <person name="Gargeya S."/>
            <person name="Fitzgerald M."/>
            <person name="Haas B."/>
            <person name="Abouelleil A."/>
            <person name="Alvarado L."/>
            <person name="Arachchi H.M."/>
            <person name="Berlin A."/>
            <person name="Chapman S.B."/>
            <person name="Gearin G."/>
            <person name="Goldberg J."/>
            <person name="Griggs A."/>
            <person name="Gujja S."/>
            <person name="Hansen M."/>
            <person name="Heiman D."/>
            <person name="Howarth C."/>
            <person name="Larimer J."/>
            <person name="Lui A."/>
            <person name="MacDonald P.J.P."/>
            <person name="McCowen C."/>
            <person name="Montmayeur A."/>
            <person name="Murphy C."/>
            <person name="Neiman D."/>
            <person name="Pearson M."/>
            <person name="Priest M."/>
            <person name="Roberts A."/>
            <person name="Saif S."/>
            <person name="Shea T."/>
            <person name="Sisk P."/>
            <person name="Stolte C."/>
            <person name="Sykes S."/>
            <person name="Wortman J."/>
            <person name="Nusbaum C."/>
            <person name="Birren B."/>
        </authorList>
    </citation>
    <scope>NUCLEOTIDE SEQUENCE [LARGE SCALE GENOMIC DNA]</scope>
    <source>
        <strain evidence="11 12">ATCC 38327</strain>
    </source>
</reference>
<dbReference type="EMBL" id="GG745330">
    <property type="protein sequence ID" value="KNE56509.1"/>
    <property type="molecule type" value="Genomic_DNA"/>
</dbReference>
<dbReference type="SUPFAM" id="SSF103506">
    <property type="entry name" value="Mitochondrial carrier"/>
    <property type="match status" value="1"/>
</dbReference>
<dbReference type="Proteomes" id="UP000054350">
    <property type="component" value="Unassembled WGS sequence"/>
</dbReference>
<dbReference type="Pfam" id="PF00153">
    <property type="entry name" value="Mito_carr"/>
    <property type="match status" value="3"/>
</dbReference>
<feature type="transmembrane region" description="Helical" evidence="10">
    <location>
        <begin position="12"/>
        <end position="29"/>
    </location>
</feature>
<dbReference type="InterPro" id="IPR052217">
    <property type="entry name" value="Mito/Peroxisomal_Carrier"/>
</dbReference>
<comment type="subcellular location">
    <subcellularLocation>
        <location evidence="1">Membrane</location>
        <topology evidence="1">Multi-pass membrane protein</topology>
    </subcellularLocation>
</comment>
<feature type="repeat" description="Solcar" evidence="8">
    <location>
        <begin position="121"/>
        <end position="205"/>
    </location>
</feature>
<dbReference type="PANTHER" id="PTHR45939">
    <property type="entry name" value="PEROXISOMAL MEMBRANE PROTEIN PMP34-RELATED"/>
    <property type="match status" value="1"/>
</dbReference>
<feature type="transmembrane region" description="Helical" evidence="10">
    <location>
        <begin position="84"/>
        <end position="107"/>
    </location>
</feature>
<keyword evidence="12" id="KW-1185">Reference proteome</keyword>
<dbReference type="PROSITE" id="PS50920">
    <property type="entry name" value="SOLCAR"/>
    <property type="match status" value="3"/>
</dbReference>
<feature type="transmembrane region" description="Helical" evidence="10">
    <location>
        <begin position="219"/>
        <end position="238"/>
    </location>
</feature>
<evidence type="ECO:0000256" key="8">
    <source>
        <dbReference type="PROSITE-ProRule" id="PRU00282"/>
    </source>
</evidence>
<dbReference type="OrthoDB" id="446044at2759"/>
<evidence type="ECO:0000256" key="5">
    <source>
        <dbReference type="ARBA" id="ARBA00022737"/>
    </source>
</evidence>
<dbReference type="GO" id="GO:0016020">
    <property type="term" value="C:membrane"/>
    <property type="evidence" value="ECO:0007669"/>
    <property type="project" value="UniProtKB-SubCell"/>
</dbReference>
<proteinExistence type="inferred from homology"/>
<protein>
    <submittedName>
        <fullName evidence="11">Uncharacterized protein</fullName>
    </submittedName>
</protein>
<keyword evidence="7 8" id="KW-0472">Membrane</keyword>
<dbReference type="InterPro" id="IPR023395">
    <property type="entry name" value="MCP_dom_sf"/>
</dbReference>
<keyword evidence="5" id="KW-0677">Repeat</keyword>
<evidence type="ECO:0000256" key="9">
    <source>
        <dbReference type="RuleBase" id="RU000488"/>
    </source>
</evidence>
<evidence type="ECO:0000256" key="1">
    <source>
        <dbReference type="ARBA" id="ARBA00004141"/>
    </source>
</evidence>
<evidence type="ECO:0000256" key="3">
    <source>
        <dbReference type="ARBA" id="ARBA00022448"/>
    </source>
</evidence>
<dbReference type="Gene3D" id="1.50.40.10">
    <property type="entry name" value="Mitochondrial carrier domain"/>
    <property type="match status" value="1"/>
</dbReference>
<dbReference type="eggNOG" id="KOG0769">
    <property type="taxonomic scope" value="Eukaryota"/>
</dbReference>